<evidence type="ECO:0000313" key="2">
    <source>
        <dbReference type="Proteomes" id="UP000288178"/>
    </source>
</evidence>
<dbReference type="PANTHER" id="PTHR38009">
    <property type="entry name" value="CONSERVED HYPOTHETICAL PHAGE TAIL PROTEIN"/>
    <property type="match status" value="1"/>
</dbReference>
<accession>A0A3S3S9F6</accession>
<dbReference type="EMBL" id="SACT01000009">
    <property type="protein sequence ID" value="RVT48942.1"/>
    <property type="molecule type" value="Genomic_DNA"/>
</dbReference>
<dbReference type="InterPro" id="IPR011747">
    <property type="entry name" value="CHP02241"/>
</dbReference>
<comment type="caution">
    <text evidence="1">The sequence shown here is derived from an EMBL/GenBank/DDBJ whole genome shotgun (WGS) entry which is preliminary data.</text>
</comment>
<dbReference type="Pfam" id="PF06841">
    <property type="entry name" value="Phage_T4_gp19"/>
    <property type="match status" value="1"/>
</dbReference>
<dbReference type="InterPro" id="IPR010667">
    <property type="entry name" value="Phage_T4_Gp19"/>
</dbReference>
<dbReference type="PANTHER" id="PTHR38009:SF1">
    <property type="entry name" value="CONSERVED HYPOTHETICAL PHAGE TAIL PROTEIN"/>
    <property type="match status" value="1"/>
</dbReference>
<dbReference type="AlphaFoldDB" id="A0A3S3S9F6"/>
<gene>
    <name evidence="1" type="ORF">ENE75_21575</name>
</gene>
<dbReference type="RefSeq" id="WP_128200557.1">
    <property type="nucleotide sequence ID" value="NZ_SACT01000009.1"/>
</dbReference>
<dbReference type="NCBIfam" id="TIGR02241">
    <property type="entry name" value="conserved hypothetical phage tail region protein"/>
    <property type="match status" value="1"/>
</dbReference>
<dbReference type="OrthoDB" id="9799891at2"/>
<sequence length="147" mass="16549">MYTPPVGFHFRVEVLGLDAPKSDDLRFVEVGGLSVESGTEEVPEGGENRFTQRYPGRMKYGDLVLKRGLLSASSVWEWARKAIDDFDIEPRDVDVTLLDAEHNPLVTWHVVGAYPVKWALSELNATANAFVVETLTLAYRHFRVDRG</sequence>
<proteinExistence type="predicted"/>
<reference evidence="1 2" key="1">
    <citation type="submission" date="2019-01" db="EMBL/GenBank/DDBJ databases">
        <authorList>
            <person name="Chen W.-M."/>
        </authorList>
    </citation>
    <scope>NUCLEOTIDE SEQUENCE [LARGE SCALE GENOMIC DNA]</scope>
    <source>
        <strain evidence="1 2">ICH-3</strain>
    </source>
</reference>
<dbReference type="Proteomes" id="UP000288178">
    <property type="component" value="Unassembled WGS sequence"/>
</dbReference>
<name>A0A3S3S9F6_9BURK</name>
<dbReference type="GO" id="GO:0005198">
    <property type="term" value="F:structural molecule activity"/>
    <property type="evidence" value="ECO:0007669"/>
    <property type="project" value="InterPro"/>
</dbReference>
<organism evidence="1 2">
    <name type="scientific">Rubrivivax albus</name>
    <dbReference type="NCBI Taxonomy" id="2499835"/>
    <lineage>
        <taxon>Bacteria</taxon>
        <taxon>Pseudomonadati</taxon>
        <taxon>Pseudomonadota</taxon>
        <taxon>Betaproteobacteria</taxon>
        <taxon>Burkholderiales</taxon>
        <taxon>Sphaerotilaceae</taxon>
        <taxon>Rubrivivax</taxon>
    </lineage>
</organism>
<protein>
    <submittedName>
        <fullName evidence="1">Phage tail protein</fullName>
    </submittedName>
</protein>
<keyword evidence="2" id="KW-1185">Reference proteome</keyword>
<evidence type="ECO:0000313" key="1">
    <source>
        <dbReference type="EMBL" id="RVT48942.1"/>
    </source>
</evidence>